<comment type="caution">
    <text evidence="2">The sequence shown here is derived from an EMBL/GenBank/DDBJ whole genome shotgun (WGS) entry which is preliminary data.</text>
</comment>
<organism evidence="2 3">
    <name type="scientific">Trichonephila inaurata madagascariensis</name>
    <dbReference type="NCBI Taxonomy" id="2747483"/>
    <lineage>
        <taxon>Eukaryota</taxon>
        <taxon>Metazoa</taxon>
        <taxon>Ecdysozoa</taxon>
        <taxon>Arthropoda</taxon>
        <taxon>Chelicerata</taxon>
        <taxon>Arachnida</taxon>
        <taxon>Araneae</taxon>
        <taxon>Araneomorphae</taxon>
        <taxon>Entelegynae</taxon>
        <taxon>Araneoidea</taxon>
        <taxon>Nephilidae</taxon>
        <taxon>Trichonephila</taxon>
        <taxon>Trichonephila inaurata</taxon>
    </lineage>
</organism>
<dbReference type="Proteomes" id="UP000886998">
    <property type="component" value="Unassembled WGS sequence"/>
</dbReference>
<dbReference type="AlphaFoldDB" id="A0A8X7CJX3"/>
<evidence type="ECO:0000256" key="1">
    <source>
        <dbReference type="SAM" id="Phobius"/>
    </source>
</evidence>
<sequence>MIQSRWPQEEKPNYLSAVPLSTGPFVVQVFPSLVYSWDFSLAAPCSLDITLPTFFVYLFGGDMRRVSMWFLNVVFRLVTARALSDFTAGRHAQYEIFASASRDIFSPSNLRQIPAHGPSKFDAAPSLKLPQIFAPAPARHPKAIARIGLRHTSFTPAPSRPACAQRLSCIKSAVPRACASGCSPGPARNRLSDGSILRTFPAGKVRKTRCSHGLFAVRRCQHLGSSPFPVFCANAPLLPWSLKPSVCPARCLRPFKGIPRTVPYRRQFCAQPAVAVFGIAILLLCVSIFSSGARQLAQAFTEA</sequence>
<accession>A0A8X7CJX3</accession>
<evidence type="ECO:0000313" key="3">
    <source>
        <dbReference type="Proteomes" id="UP000886998"/>
    </source>
</evidence>
<keyword evidence="3" id="KW-1185">Reference proteome</keyword>
<name>A0A8X7CJX3_9ARAC</name>
<feature type="transmembrane region" description="Helical" evidence="1">
    <location>
        <begin position="268"/>
        <end position="289"/>
    </location>
</feature>
<feature type="transmembrane region" description="Helical" evidence="1">
    <location>
        <begin position="41"/>
        <end position="60"/>
    </location>
</feature>
<reference evidence="2" key="1">
    <citation type="submission" date="2020-08" db="EMBL/GenBank/DDBJ databases">
        <title>Multicomponent nature underlies the extraordinary mechanical properties of spider dragline silk.</title>
        <authorList>
            <person name="Kono N."/>
            <person name="Nakamura H."/>
            <person name="Mori M."/>
            <person name="Yoshida Y."/>
            <person name="Ohtoshi R."/>
            <person name="Malay A.D."/>
            <person name="Moran D.A.P."/>
            <person name="Tomita M."/>
            <person name="Numata K."/>
            <person name="Arakawa K."/>
        </authorList>
    </citation>
    <scope>NUCLEOTIDE SEQUENCE</scope>
</reference>
<keyword evidence="1" id="KW-0812">Transmembrane</keyword>
<evidence type="ECO:0000313" key="2">
    <source>
        <dbReference type="EMBL" id="GFY75829.1"/>
    </source>
</evidence>
<keyword evidence="1" id="KW-0472">Membrane</keyword>
<gene>
    <name evidence="2" type="ORF">TNIN_205001</name>
</gene>
<keyword evidence="1" id="KW-1133">Transmembrane helix</keyword>
<proteinExistence type="predicted"/>
<feature type="transmembrane region" description="Helical" evidence="1">
    <location>
        <begin position="12"/>
        <end position="35"/>
    </location>
</feature>
<dbReference type="EMBL" id="BMAV01021642">
    <property type="protein sequence ID" value="GFY75829.1"/>
    <property type="molecule type" value="Genomic_DNA"/>
</dbReference>
<evidence type="ECO:0008006" key="4">
    <source>
        <dbReference type="Google" id="ProtNLM"/>
    </source>
</evidence>
<protein>
    <recommendedName>
        <fullName evidence="4">Transmembrane protein</fullName>
    </recommendedName>
</protein>